<comment type="similarity">
    <text evidence="1 8 9">Belongs to the NAD synthetase family.</text>
</comment>
<dbReference type="GO" id="GO:0046872">
    <property type="term" value="F:metal ion binding"/>
    <property type="evidence" value="ECO:0007669"/>
    <property type="project" value="UniProtKB-KW"/>
</dbReference>
<dbReference type="NCBIfam" id="TIGR00552">
    <property type="entry name" value="nadE"/>
    <property type="match status" value="1"/>
</dbReference>
<dbReference type="RefSeq" id="WP_132526130.1">
    <property type="nucleotide sequence ID" value="NZ_SMFV01000002.1"/>
</dbReference>
<dbReference type="Pfam" id="PF02540">
    <property type="entry name" value="NAD_synthase"/>
    <property type="match status" value="1"/>
</dbReference>
<dbReference type="EMBL" id="SMFV01000002">
    <property type="protein sequence ID" value="TCK05427.1"/>
    <property type="molecule type" value="Genomic_DNA"/>
</dbReference>
<name>A0A4R1GAZ0_9BACT</name>
<evidence type="ECO:0000256" key="1">
    <source>
        <dbReference type="ARBA" id="ARBA00005859"/>
    </source>
</evidence>
<comment type="caution">
    <text evidence="12">The sequence shown here is derived from an EMBL/GenBank/DDBJ whole genome shotgun (WGS) entry which is preliminary data.</text>
</comment>
<evidence type="ECO:0000256" key="10">
    <source>
        <dbReference type="RuleBase" id="RU003812"/>
    </source>
</evidence>
<dbReference type="OrthoDB" id="9803818at2"/>
<dbReference type="FunFam" id="3.40.50.620:FF:000106">
    <property type="entry name" value="Glutamine-dependent NAD(+) synthetase"/>
    <property type="match status" value="1"/>
</dbReference>
<keyword evidence="3 8" id="KW-0479">Metal-binding</keyword>
<dbReference type="CDD" id="cd00553">
    <property type="entry name" value="NAD_synthase"/>
    <property type="match status" value="1"/>
</dbReference>
<dbReference type="GO" id="GO:0008795">
    <property type="term" value="F:NAD+ synthase activity"/>
    <property type="evidence" value="ECO:0007669"/>
    <property type="project" value="UniProtKB-UniRule"/>
</dbReference>
<dbReference type="SUPFAM" id="SSF52402">
    <property type="entry name" value="Adenine nucleotide alpha hydrolases-like"/>
    <property type="match status" value="1"/>
</dbReference>
<dbReference type="GO" id="GO:0009435">
    <property type="term" value="P:NAD+ biosynthetic process"/>
    <property type="evidence" value="ECO:0007669"/>
    <property type="project" value="UniProtKB-UniRule"/>
</dbReference>
<dbReference type="InterPro" id="IPR022926">
    <property type="entry name" value="NH(3)-dep_NAD(+)_synth"/>
</dbReference>
<feature type="binding site" evidence="8">
    <location>
        <position position="193"/>
    </location>
    <ligand>
        <name>ATP</name>
        <dbReference type="ChEBI" id="CHEBI:30616"/>
    </ligand>
</feature>
<dbReference type="UniPathway" id="UPA00253">
    <property type="reaction ID" value="UER00333"/>
</dbReference>
<comment type="function">
    <text evidence="8">Catalyzes the ATP-dependent amidation of deamido-NAD to form NAD. Uses ammonia as a nitrogen source.</text>
</comment>
<dbReference type="PANTHER" id="PTHR23090:SF9">
    <property type="entry name" value="GLUTAMINE-DEPENDENT NAD(+) SYNTHETASE"/>
    <property type="match status" value="1"/>
</dbReference>
<feature type="binding site" evidence="8">
    <location>
        <position position="142"/>
    </location>
    <ligand>
        <name>ATP</name>
        <dbReference type="ChEBI" id="CHEBI:30616"/>
    </ligand>
</feature>
<evidence type="ECO:0000256" key="7">
    <source>
        <dbReference type="ARBA" id="ARBA00023027"/>
    </source>
</evidence>
<protein>
    <recommendedName>
        <fullName evidence="8 10">NH(3)-dependent NAD(+) synthetase</fullName>
        <ecNumber evidence="8 10">6.3.1.5</ecNumber>
    </recommendedName>
</protein>
<dbReference type="Proteomes" id="UP000295777">
    <property type="component" value="Unassembled WGS sequence"/>
</dbReference>
<feature type="binding site" evidence="8">
    <location>
        <position position="147"/>
    </location>
    <ligand>
        <name>Mg(2+)</name>
        <dbReference type="ChEBI" id="CHEBI:18420"/>
    </ligand>
</feature>
<dbReference type="HAMAP" id="MF_00193">
    <property type="entry name" value="NadE_ammonia_dep"/>
    <property type="match status" value="1"/>
</dbReference>
<evidence type="ECO:0000256" key="8">
    <source>
        <dbReference type="HAMAP-Rule" id="MF_00193"/>
    </source>
</evidence>
<dbReference type="GO" id="GO:0005524">
    <property type="term" value="F:ATP binding"/>
    <property type="evidence" value="ECO:0007669"/>
    <property type="project" value="UniProtKB-UniRule"/>
</dbReference>
<keyword evidence="6 8" id="KW-0460">Magnesium</keyword>
<proteinExistence type="inferred from homology"/>
<evidence type="ECO:0000313" key="12">
    <source>
        <dbReference type="EMBL" id="TCK05427.1"/>
    </source>
</evidence>
<dbReference type="EC" id="6.3.1.5" evidence="8 10"/>
<accession>A0A4R1GAZ0</accession>
<evidence type="ECO:0000313" key="13">
    <source>
        <dbReference type="Proteomes" id="UP000295777"/>
    </source>
</evidence>
<comment type="caution">
    <text evidence="8">Lacks conserved residue(s) required for the propagation of feature annotation.</text>
</comment>
<evidence type="ECO:0000256" key="6">
    <source>
        <dbReference type="ARBA" id="ARBA00022842"/>
    </source>
</evidence>
<evidence type="ECO:0000256" key="9">
    <source>
        <dbReference type="RuleBase" id="RU003811"/>
    </source>
</evidence>
<dbReference type="GO" id="GO:0004359">
    <property type="term" value="F:glutaminase activity"/>
    <property type="evidence" value="ECO:0007669"/>
    <property type="project" value="InterPro"/>
</dbReference>
<evidence type="ECO:0000256" key="2">
    <source>
        <dbReference type="ARBA" id="ARBA00022598"/>
    </source>
</evidence>
<keyword evidence="2 8" id="KW-0436">Ligase</keyword>
<keyword evidence="13" id="KW-1185">Reference proteome</keyword>
<dbReference type="InterPro" id="IPR014729">
    <property type="entry name" value="Rossmann-like_a/b/a_fold"/>
</dbReference>
<dbReference type="GO" id="GO:0005737">
    <property type="term" value="C:cytoplasm"/>
    <property type="evidence" value="ECO:0007669"/>
    <property type="project" value="InterPro"/>
</dbReference>
<evidence type="ECO:0000256" key="5">
    <source>
        <dbReference type="ARBA" id="ARBA00022840"/>
    </source>
</evidence>
<feature type="binding site" evidence="8">
    <location>
        <position position="46"/>
    </location>
    <ligand>
        <name>Mg(2+)</name>
        <dbReference type="ChEBI" id="CHEBI:18420"/>
    </ligand>
</feature>
<evidence type="ECO:0000259" key="11">
    <source>
        <dbReference type="Pfam" id="PF02540"/>
    </source>
</evidence>
<comment type="catalytic activity">
    <reaction evidence="8 10">
        <text>deamido-NAD(+) + NH4(+) + ATP = AMP + diphosphate + NAD(+) + H(+)</text>
        <dbReference type="Rhea" id="RHEA:21188"/>
        <dbReference type="ChEBI" id="CHEBI:15378"/>
        <dbReference type="ChEBI" id="CHEBI:28938"/>
        <dbReference type="ChEBI" id="CHEBI:30616"/>
        <dbReference type="ChEBI" id="CHEBI:33019"/>
        <dbReference type="ChEBI" id="CHEBI:57540"/>
        <dbReference type="ChEBI" id="CHEBI:58437"/>
        <dbReference type="ChEBI" id="CHEBI:456215"/>
        <dbReference type="EC" id="6.3.1.5"/>
    </reaction>
</comment>
<keyword evidence="7 8" id="KW-0520">NAD</keyword>
<gene>
    <name evidence="8" type="primary">nadE</name>
    <name evidence="12" type="ORF">CLV27_0855</name>
</gene>
<reference evidence="12 13" key="1">
    <citation type="submission" date="2019-03" db="EMBL/GenBank/DDBJ databases">
        <title>Genomic Encyclopedia of Archaeal and Bacterial Type Strains, Phase II (KMG-II): from individual species to whole genera.</title>
        <authorList>
            <person name="Goeker M."/>
        </authorList>
    </citation>
    <scope>NUCLEOTIDE SEQUENCE [LARGE SCALE GENOMIC DNA]</scope>
    <source>
        <strain evidence="12 13">DSM 24425</strain>
    </source>
</reference>
<comment type="subunit">
    <text evidence="8">Homodimer.</text>
</comment>
<dbReference type="InterPro" id="IPR022310">
    <property type="entry name" value="NAD/GMP_synthase"/>
</dbReference>
<comment type="pathway">
    <text evidence="8">Cofactor biosynthesis; NAD(+) biosynthesis; NAD(+) from deamido-NAD(+) (ammonia route): step 1/1.</text>
</comment>
<dbReference type="AlphaFoldDB" id="A0A4R1GAZ0"/>
<feature type="binding site" evidence="8">
    <location>
        <position position="162"/>
    </location>
    <ligand>
        <name>deamido-NAD(+)</name>
        <dbReference type="ChEBI" id="CHEBI:58437"/>
        <note>ligand shared between two neighboring subunits</note>
    </ligand>
</feature>
<evidence type="ECO:0000256" key="4">
    <source>
        <dbReference type="ARBA" id="ARBA00022741"/>
    </source>
</evidence>
<keyword evidence="4 8" id="KW-0547">Nucleotide-binding</keyword>
<evidence type="ECO:0000256" key="3">
    <source>
        <dbReference type="ARBA" id="ARBA00022723"/>
    </source>
</evidence>
<feature type="binding site" evidence="8">
    <location>
        <begin position="40"/>
        <end position="47"/>
    </location>
    <ligand>
        <name>ATP</name>
        <dbReference type="ChEBI" id="CHEBI:30616"/>
    </ligand>
</feature>
<sequence>MREKIAELLSIKDKEFIKKVLVQFIRQEFHKAGFKKAVIGISGGVDSALSAFLGVLALGKENVIGISMPYRTSAKESVEDARLVAKTLGIEFHEIDITSQVDAYYSNFPDADNIRRGNKMARERMSILYDFAHWKGALVLGTSNKSELLIGYSTRWGDGAHDINPLGDLYKTQVWEMAAYVGVPERIVKKKPSADLWPGQTDEGEIGLSYRLLDEILVAYVELRLRKEEIVALGYEEKVVDKVLKMVRTSQYKRRLPIICKIAQRTVDKDFLYLRDWGL</sequence>
<feature type="binding site" description="in other chain" evidence="8">
    <location>
        <position position="122"/>
    </location>
    <ligand>
        <name>deamido-NAD(+)</name>
        <dbReference type="ChEBI" id="CHEBI:58437"/>
        <note>ligand shared between two neighboring subunits</note>
    </ligand>
</feature>
<dbReference type="GO" id="GO:0003952">
    <property type="term" value="F:NAD+ synthase (glutamine-hydrolyzing) activity"/>
    <property type="evidence" value="ECO:0007669"/>
    <property type="project" value="InterPro"/>
</dbReference>
<feature type="domain" description="NAD/GMP synthase" evidence="11">
    <location>
        <begin position="20"/>
        <end position="257"/>
    </location>
</feature>
<dbReference type="Gene3D" id="3.40.50.620">
    <property type="entry name" value="HUPs"/>
    <property type="match status" value="1"/>
</dbReference>
<feature type="binding site" evidence="8">
    <location>
        <position position="171"/>
    </location>
    <ligand>
        <name>ATP</name>
        <dbReference type="ChEBI" id="CHEBI:30616"/>
    </ligand>
</feature>
<dbReference type="NCBIfam" id="NF010587">
    <property type="entry name" value="PRK13980.1"/>
    <property type="match status" value="1"/>
</dbReference>
<dbReference type="PANTHER" id="PTHR23090">
    <property type="entry name" value="NH 3 /GLUTAMINE-DEPENDENT NAD + SYNTHETASE"/>
    <property type="match status" value="1"/>
</dbReference>
<organism evidence="12 13">
    <name type="scientific">Phorcysia thermohydrogeniphila</name>
    <dbReference type="NCBI Taxonomy" id="936138"/>
    <lineage>
        <taxon>Bacteria</taxon>
        <taxon>Pseudomonadati</taxon>
        <taxon>Aquificota</taxon>
        <taxon>Aquificia</taxon>
        <taxon>Desulfurobacteriales</taxon>
        <taxon>Desulfurobacteriaceae</taxon>
        <taxon>Phorcysia</taxon>
    </lineage>
</organism>
<keyword evidence="5 8" id="KW-0067">ATP-binding</keyword>
<dbReference type="InterPro" id="IPR003694">
    <property type="entry name" value="NAD_synthase"/>
</dbReference>